<evidence type="ECO:0000313" key="4">
    <source>
        <dbReference type="Proteomes" id="UP000001876"/>
    </source>
</evidence>
<reference evidence="3 4" key="1">
    <citation type="journal article" date="2009" name="Science">
        <title>Green evolution and dynamic adaptations revealed by genomes of the marine picoeukaryotes Micromonas.</title>
        <authorList>
            <person name="Worden A.Z."/>
            <person name="Lee J.H."/>
            <person name="Mock T."/>
            <person name="Rouze P."/>
            <person name="Simmons M.P."/>
            <person name="Aerts A.L."/>
            <person name="Allen A.E."/>
            <person name="Cuvelier M.L."/>
            <person name="Derelle E."/>
            <person name="Everett M.V."/>
            <person name="Foulon E."/>
            <person name="Grimwood J."/>
            <person name="Gundlach H."/>
            <person name="Henrissat B."/>
            <person name="Napoli C."/>
            <person name="McDonald S.M."/>
            <person name="Parker M.S."/>
            <person name="Rombauts S."/>
            <person name="Salamov A."/>
            <person name="Von Dassow P."/>
            <person name="Badger J.H."/>
            <person name="Coutinho P.M."/>
            <person name="Demir E."/>
            <person name="Dubchak I."/>
            <person name="Gentemann C."/>
            <person name="Eikrem W."/>
            <person name="Gready J.E."/>
            <person name="John U."/>
            <person name="Lanier W."/>
            <person name="Lindquist E.A."/>
            <person name="Lucas S."/>
            <person name="Mayer K.F."/>
            <person name="Moreau H."/>
            <person name="Not F."/>
            <person name="Otillar R."/>
            <person name="Panaud O."/>
            <person name="Pangilinan J."/>
            <person name="Paulsen I."/>
            <person name="Piegu B."/>
            <person name="Poliakov A."/>
            <person name="Robbens S."/>
            <person name="Schmutz J."/>
            <person name="Toulza E."/>
            <person name="Wyss T."/>
            <person name="Zelensky A."/>
            <person name="Zhou K."/>
            <person name="Armbrust E.V."/>
            <person name="Bhattacharya D."/>
            <person name="Goodenough U.W."/>
            <person name="Van de Peer Y."/>
            <person name="Grigoriev I.V."/>
        </authorList>
    </citation>
    <scope>NUCLEOTIDE SEQUENCE [LARGE SCALE GENOMIC DNA]</scope>
    <source>
        <strain evidence="3 4">CCMP1545</strain>
    </source>
</reference>
<keyword evidence="4" id="KW-1185">Reference proteome</keyword>
<sequence>MVKKRESKQRTRGKSFIEWCTENGERGERLANEFKDPDKLPTEVCKASTYKALWKCLKCKHAWRAMVCNRTKSDTPTGCPKCAKHASASKIKNFLVWCEKNGERGKKLLKEYVDPDRKPTSVTKASHYKALWKCLKCKNAWRAMVCHRTDSDRPTGCPKCASCAPLSKTKNFLVWCEKNGERGKKLLKEYVDPDRKPTSVTKGSHHKALWKCLKCMHSWRTKVHNRTDSDKPTGCPNCNKRGRKGKRRRDD</sequence>
<dbReference type="Pfam" id="PF14311">
    <property type="entry name" value="DUF4379"/>
    <property type="match status" value="3"/>
</dbReference>
<feature type="compositionally biased region" description="Basic residues" evidence="1">
    <location>
        <begin position="240"/>
        <end position="251"/>
    </location>
</feature>
<dbReference type="OrthoDB" id="501164at2759"/>
<dbReference type="eggNOG" id="ENOG502SYQH">
    <property type="taxonomic scope" value="Eukaryota"/>
</dbReference>
<name>C1MWN7_MICPC</name>
<organism evidence="4">
    <name type="scientific">Micromonas pusilla (strain CCMP1545)</name>
    <name type="common">Picoplanktonic green alga</name>
    <dbReference type="NCBI Taxonomy" id="564608"/>
    <lineage>
        <taxon>Eukaryota</taxon>
        <taxon>Viridiplantae</taxon>
        <taxon>Chlorophyta</taxon>
        <taxon>Mamiellophyceae</taxon>
        <taxon>Mamiellales</taxon>
        <taxon>Mamiellaceae</taxon>
        <taxon>Micromonas</taxon>
    </lineage>
</organism>
<evidence type="ECO:0000313" key="3">
    <source>
        <dbReference type="EMBL" id="EEH55611.1"/>
    </source>
</evidence>
<feature type="region of interest" description="Disordered" evidence="1">
    <location>
        <begin position="224"/>
        <end position="251"/>
    </location>
</feature>
<protein>
    <submittedName>
        <fullName evidence="3">Predicted protein</fullName>
    </submittedName>
</protein>
<dbReference type="InterPro" id="IPR025487">
    <property type="entry name" value="DUF4379"/>
</dbReference>
<proteinExistence type="predicted"/>
<dbReference type="GeneID" id="9685397"/>
<gene>
    <name evidence="3" type="ORF">MICPUCDRAFT_40430</name>
</gene>
<evidence type="ECO:0000256" key="1">
    <source>
        <dbReference type="SAM" id="MobiDB-lite"/>
    </source>
</evidence>
<dbReference type="AlphaFoldDB" id="C1MWN7"/>
<evidence type="ECO:0000259" key="2">
    <source>
        <dbReference type="Pfam" id="PF14311"/>
    </source>
</evidence>
<feature type="domain" description="Treble clef zinc finger" evidence="2">
    <location>
        <begin position="186"/>
        <end position="241"/>
    </location>
</feature>
<dbReference type="PANTHER" id="PTHR37317:SF1">
    <property type="entry name" value="ZINC-RIBBON DOMAIN-CONTAINING PROTEIN-RELATED"/>
    <property type="match status" value="1"/>
</dbReference>
<dbReference type="Proteomes" id="UP000001876">
    <property type="component" value="Unassembled WGS sequence"/>
</dbReference>
<feature type="domain" description="Treble clef zinc finger" evidence="2">
    <location>
        <begin position="108"/>
        <end position="161"/>
    </location>
</feature>
<dbReference type="PANTHER" id="PTHR37317">
    <property type="entry name" value="BLR8090 PROTEIN"/>
    <property type="match status" value="1"/>
</dbReference>
<dbReference type="KEGG" id="mpp:MICPUCDRAFT_40430"/>
<dbReference type="EMBL" id="GG663741">
    <property type="protein sequence ID" value="EEH55611.1"/>
    <property type="molecule type" value="Genomic_DNA"/>
</dbReference>
<accession>C1MWN7</accession>
<dbReference type="RefSeq" id="XP_003059659.1">
    <property type="nucleotide sequence ID" value="XM_003059613.1"/>
</dbReference>
<feature type="domain" description="Treble clef zinc finger" evidence="2">
    <location>
        <begin position="30"/>
        <end position="85"/>
    </location>
</feature>